<dbReference type="Proteomes" id="UP000503540">
    <property type="component" value="Chromosome"/>
</dbReference>
<proteinExistence type="predicted"/>
<dbReference type="PANTHER" id="PTHR44307:SF2">
    <property type="entry name" value="PHOSPHOETHANOLAMINE METHYLTRANSFERASE ISOFORM X1"/>
    <property type="match status" value="1"/>
</dbReference>
<dbReference type="InterPro" id="IPR029063">
    <property type="entry name" value="SAM-dependent_MTases_sf"/>
</dbReference>
<evidence type="ECO:0000256" key="5">
    <source>
        <dbReference type="ARBA" id="ARBA00047622"/>
    </source>
</evidence>
<dbReference type="AlphaFoldDB" id="A0A6G9YGX8"/>
<organism evidence="8 9">
    <name type="scientific">Nocardia arthritidis</name>
    <dbReference type="NCBI Taxonomy" id="228602"/>
    <lineage>
        <taxon>Bacteria</taxon>
        <taxon>Bacillati</taxon>
        <taxon>Actinomycetota</taxon>
        <taxon>Actinomycetes</taxon>
        <taxon>Mycobacteriales</taxon>
        <taxon>Nocardiaceae</taxon>
        <taxon>Nocardia</taxon>
    </lineage>
</organism>
<dbReference type="Gene3D" id="3.40.50.150">
    <property type="entry name" value="Vaccinia Virus protein VP39"/>
    <property type="match status" value="1"/>
</dbReference>
<evidence type="ECO:0000259" key="7">
    <source>
        <dbReference type="Pfam" id="PF13649"/>
    </source>
</evidence>
<dbReference type="Pfam" id="PF13649">
    <property type="entry name" value="Methyltransf_25"/>
    <property type="match status" value="1"/>
</dbReference>
<feature type="region of interest" description="Disordered" evidence="6">
    <location>
        <begin position="1"/>
        <end position="26"/>
    </location>
</feature>
<dbReference type="InterPro" id="IPR041698">
    <property type="entry name" value="Methyltransf_25"/>
</dbReference>
<name>A0A6G9YGX8_9NOCA</name>
<evidence type="ECO:0000256" key="1">
    <source>
        <dbReference type="ARBA" id="ARBA00005189"/>
    </source>
</evidence>
<comment type="pathway">
    <text evidence="1">Lipid metabolism.</text>
</comment>
<dbReference type="SUPFAM" id="SSF53335">
    <property type="entry name" value="S-adenosyl-L-methionine-dependent methyltransferases"/>
    <property type="match status" value="1"/>
</dbReference>
<reference evidence="8 9" key="1">
    <citation type="journal article" date="2019" name="ACS Chem. Biol.">
        <title>Identification and Mobilization of a Cryptic Antibiotic Biosynthesis Gene Locus from a Human-Pathogenic Nocardia Isolate.</title>
        <authorList>
            <person name="Herisse M."/>
            <person name="Ishida K."/>
            <person name="Porter J.L."/>
            <person name="Howden B."/>
            <person name="Hertweck C."/>
            <person name="Stinear T.P."/>
            <person name="Pidot S.J."/>
        </authorList>
    </citation>
    <scope>NUCLEOTIDE SEQUENCE [LARGE SCALE GENOMIC DNA]</scope>
    <source>
        <strain evidence="8 9">AUSMDU00012717</strain>
    </source>
</reference>
<sequence>MDERASRRTVSGRRPGRRKPSMKGTSMETVFDPVSFKRTQRATWNAISAGWLSCQDDFETGGAAVTARLLELAGVGAGQRVLDVGTGTGQPALTAASVVGPTGRVIGIDLAPEMIARARDRGDGLGQVEFVVGDVETLEFPSAAFDVVLSRWGLMFAVDRVAMFRTLARVLVPGGVLAAAVWAEPALAPMMSLGFRVIAERLGLPPGPPGAPGPFSMADPEAVTAELTEAGFGAVVVTRFQVPFVLESPDRYVEFSKVVSPPSLKDMLRERFGSADDPRTWAAVGAAVEPYRGPDGAVSLPSTALLLRAVAPIG</sequence>
<comment type="pathway">
    <text evidence="4">Phospholipid metabolism.</text>
</comment>
<dbReference type="CDD" id="cd02440">
    <property type="entry name" value="AdoMet_MTases"/>
    <property type="match status" value="1"/>
</dbReference>
<feature type="domain" description="Methyltransferase" evidence="7">
    <location>
        <begin position="81"/>
        <end position="175"/>
    </location>
</feature>
<protein>
    <submittedName>
        <fullName evidence="8">Methyltransferase domain-containing protein</fullName>
    </submittedName>
</protein>
<evidence type="ECO:0000256" key="2">
    <source>
        <dbReference type="ARBA" id="ARBA00022603"/>
    </source>
</evidence>
<dbReference type="GO" id="GO:0000234">
    <property type="term" value="F:phosphoethanolamine N-methyltransferase activity"/>
    <property type="evidence" value="ECO:0007669"/>
    <property type="project" value="UniProtKB-EC"/>
</dbReference>
<evidence type="ECO:0000256" key="3">
    <source>
        <dbReference type="ARBA" id="ARBA00022679"/>
    </source>
</evidence>
<evidence type="ECO:0000256" key="4">
    <source>
        <dbReference type="ARBA" id="ARBA00025707"/>
    </source>
</evidence>
<keyword evidence="3 8" id="KW-0808">Transferase</keyword>
<feature type="compositionally biased region" description="Basic residues" evidence="6">
    <location>
        <begin position="10"/>
        <end position="21"/>
    </location>
</feature>
<dbReference type="GO" id="GO:0032259">
    <property type="term" value="P:methylation"/>
    <property type="evidence" value="ECO:0007669"/>
    <property type="project" value="UniProtKB-KW"/>
</dbReference>
<comment type="catalytic activity">
    <reaction evidence="5">
        <text>phosphoethanolamine + S-adenosyl-L-methionine = N-methylethanolamine phosphate + S-adenosyl-L-homocysteine + H(+)</text>
        <dbReference type="Rhea" id="RHEA:20365"/>
        <dbReference type="ChEBI" id="CHEBI:15378"/>
        <dbReference type="ChEBI" id="CHEBI:57781"/>
        <dbReference type="ChEBI" id="CHEBI:57856"/>
        <dbReference type="ChEBI" id="CHEBI:58190"/>
        <dbReference type="ChEBI" id="CHEBI:59789"/>
        <dbReference type="EC" id="2.1.1.103"/>
    </reaction>
    <physiologicalReaction direction="left-to-right" evidence="5">
        <dbReference type="Rhea" id="RHEA:20366"/>
    </physiologicalReaction>
</comment>
<evidence type="ECO:0000313" key="9">
    <source>
        <dbReference type="Proteomes" id="UP000503540"/>
    </source>
</evidence>
<evidence type="ECO:0000256" key="6">
    <source>
        <dbReference type="SAM" id="MobiDB-lite"/>
    </source>
</evidence>
<dbReference type="PANTHER" id="PTHR44307">
    <property type="entry name" value="PHOSPHOETHANOLAMINE METHYLTRANSFERASE"/>
    <property type="match status" value="1"/>
</dbReference>
<evidence type="ECO:0000313" key="8">
    <source>
        <dbReference type="EMBL" id="QIS12448.1"/>
    </source>
</evidence>
<dbReference type="KEGG" id="nah:F5544_22935"/>
<keyword evidence="9" id="KW-1185">Reference proteome</keyword>
<dbReference type="EMBL" id="CP046172">
    <property type="protein sequence ID" value="QIS12448.1"/>
    <property type="molecule type" value="Genomic_DNA"/>
</dbReference>
<gene>
    <name evidence="8" type="ORF">F5544_22935</name>
</gene>
<accession>A0A6G9YGX8</accession>
<keyword evidence="2 8" id="KW-0489">Methyltransferase</keyword>